<evidence type="ECO:0000313" key="3">
    <source>
        <dbReference type="Proteomes" id="UP000016412"/>
    </source>
</evidence>
<dbReference type="eggNOG" id="ENOG5032P03">
    <property type="taxonomic scope" value="Bacteria"/>
</dbReference>
<dbReference type="STRING" id="1125725.HMPREF1325_2369"/>
<dbReference type="PROSITE" id="PS51257">
    <property type="entry name" value="PROKAR_LIPOPROTEIN"/>
    <property type="match status" value="1"/>
</dbReference>
<keyword evidence="4" id="KW-1185">Reference proteome</keyword>
<dbReference type="Pfam" id="PF26331">
    <property type="entry name" value="DUF8086"/>
    <property type="match status" value="1"/>
</dbReference>
<organism evidence="1 3">
    <name type="scientific">Treponema socranskii subsp. socranskii VPI DR56BR1116 = ATCC 35536</name>
    <dbReference type="NCBI Taxonomy" id="1125725"/>
    <lineage>
        <taxon>Bacteria</taxon>
        <taxon>Pseudomonadati</taxon>
        <taxon>Spirochaetota</taxon>
        <taxon>Spirochaetia</taxon>
        <taxon>Spirochaetales</taxon>
        <taxon>Treponemataceae</taxon>
        <taxon>Treponema</taxon>
    </lineage>
</organism>
<evidence type="ECO:0000313" key="4">
    <source>
        <dbReference type="Proteomes" id="UP000016646"/>
    </source>
</evidence>
<keyword evidence="1" id="KW-0449">Lipoprotein</keyword>
<reference evidence="3 4" key="1">
    <citation type="submission" date="2013-08" db="EMBL/GenBank/DDBJ databases">
        <authorList>
            <person name="Durkin A.S."/>
            <person name="Haft D.R."/>
            <person name="McCorrison J."/>
            <person name="Torralba M."/>
            <person name="Gillis M."/>
            <person name="Haft D.H."/>
            <person name="Methe B."/>
            <person name="Sutton G."/>
            <person name="Nelson K.E."/>
        </authorList>
    </citation>
    <scope>NUCLEOTIDE SEQUENCE [LARGE SCALE GENOMIC DNA]</scope>
    <source>
        <strain evidence="2 4">ATCC 35536</strain>
        <strain evidence="1 3">VPI DR56BR1116</strain>
    </source>
</reference>
<dbReference type="RefSeq" id="WP_021329500.1">
    <property type="nucleotide sequence ID" value="NZ_AUZJ01000009.1"/>
</dbReference>
<dbReference type="InterPro" id="IPR058399">
    <property type="entry name" value="DUF8086"/>
</dbReference>
<gene>
    <name evidence="2" type="ORF">HMPREF0860_0122</name>
    <name evidence="1" type="ORF">HMPREF1325_2369</name>
</gene>
<dbReference type="PATRIC" id="fig|1125725.3.peg.437"/>
<name>U1FP45_TRESO</name>
<dbReference type="Proteomes" id="UP000016646">
    <property type="component" value="Unassembled WGS sequence"/>
</dbReference>
<dbReference type="EMBL" id="AVQI01000050">
    <property type="protein sequence ID" value="ERK02633.1"/>
    <property type="molecule type" value="Genomic_DNA"/>
</dbReference>
<sequence length="391" mass="42102">MKCRYIAVLCAVLSLASCSGKNRQAPLLSSDTAPGKKAHTWYCFDGGAIKAIDDVRRAPMQAEKPWTEAVRISSASSAIGDGNEAPCAYAVVNRLGMIVFTGGTFRLYTDAAVFADRTAGNLVFQNDTPIFSLYKSTFFNASLANNATGGVHHFLVLFDTASSVFYPLITCTALALPAESEITDFVWDGNVFVCSVKKSAEEKTDFSYLSVQPKIPLLSLSPASAKNDLLISETDADAYRSQAAPVNIAFAPKRLQELASLVDEDTAFFVECRTAGGHSPRRYTNQMQNDDASPLSANALIADTYACLMFGDGTTYASGALYGRHIVNDGKPVAFRLPKLPAGYAYTSFAVSGTTMYAAWEKSDFYKTDKSGFLSVDLDAILYGSVSDAPR</sequence>
<proteinExistence type="predicted"/>
<accession>U1FP45</accession>
<evidence type="ECO:0000313" key="2">
    <source>
        <dbReference type="EMBL" id="ERK02633.1"/>
    </source>
</evidence>
<dbReference type="AlphaFoldDB" id="U1FP45"/>
<protein>
    <submittedName>
        <fullName evidence="1 2">Lipoprotein</fullName>
    </submittedName>
</protein>
<dbReference type="Proteomes" id="UP000016412">
    <property type="component" value="Unassembled WGS sequence"/>
</dbReference>
<dbReference type="OrthoDB" id="356296at2"/>
<comment type="caution">
    <text evidence="1">The sequence shown here is derived from an EMBL/GenBank/DDBJ whole genome shotgun (WGS) entry which is preliminary data.</text>
</comment>
<evidence type="ECO:0000313" key="1">
    <source>
        <dbReference type="EMBL" id="ERF61623.1"/>
    </source>
</evidence>
<dbReference type="EMBL" id="AUZJ01000009">
    <property type="protein sequence ID" value="ERF61623.1"/>
    <property type="molecule type" value="Genomic_DNA"/>
</dbReference>